<organism evidence="3 4">
    <name type="scientific">Euphydryas editha</name>
    <name type="common">Edith's checkerspot</name>
    <dbReference type="NCBI Taxonomy" id="104508"/>
    <lineage>
        <taxon>Eukaryota</taxon>
        <taxon>Metazoa</taxon>
        <taxon>Ecdysozoa</taxon>
        <taxon>Arthropoda</taxon>
        <taxon>Hexapoda</taxon>
        <taxon>Insecta</taxon>
        <taxon>Pterygota</taxon>
        <taxon>Neoptera</taxon>
        <taxon>Endopterygota</taxon>
        <taxon>Lepidoptera</taxon>
        <taxon>Glossata</taxon>
        <taxon>Ditrysia</taxon>
        <taxon>Papilionoidea</taxon>
        <taxon>Nymphalidae</taxon>
        <taxon>Nymphalinae</taxon>
        <taxon>Euphydryas</taxon>
    </lineage>
</organism>
<dbReference type="InterPro" id="IPR005135">
    <property type="entry name" value="Endo/exonuclease/phosphatase"/>
</dbReference>
<sequence>MLVQETFLKPSHRNPNIQNYRIIRNDRATARGGGTVIYYKRSLHCVPLDPPPLEGIEASMCQVSLTGHQPITIASVYLSPDKPLVESDVRSLLAMSNSVILAGDLNAKHPHWNSRVSNRHGIQLDLMTSLPSLGFDVIAPATPTRFEVRMTNDLSDVLDIAILKGVTLVLRSIETLPELDSDHRPVLIQLGPDPQLALPTKVVTDWRRLDELLQSVDAPTLSDIPDRIDTVEAAETAANGLTSHIKSLINECSREVPIRPYERMDLPDDLKALIRRKNAAIRAHDRYPTDANRRLRWALLREVKARFAELREDRDSKRFGELAPSHVAYWALARALRRGATDPIPPLVRPNLPPALDDLDKAECLADSLESQCSPSSQPVDPEHLLKVDSEVDRLAASPPTGDPLSPTTVEEVESIIKSLHAKKAPGPDLISNKAIKRLPHQLVLLLVMIFNALLAGCSFPDQWKEATVIGIRKVGKPGNLPTSYRPISLLNALGKIYERIILARLRAIVEANSILINEQFGFRAGHSCVHQVHRITEHILAGFSLSKARVTGALFFDVAKAFDKVWHNGLIYKLHKLGLPDRLVLLIRDYLSNRTLRYRVEGTLSSPRTLRAGVPQGSCLSPLLYSLYTNDIPIKFAERKSVKMALYADDTALFTSSDRPDLISSRLQSVTDALGDWFRTWRIEINPDKSTAVFFTKVLNYRGRPDEITLYGTPIKWSDQVTYLGVTLDRRLTFRKHIIRVRNKAAFVLSRLHYMINGKSKMSLRNKTTLYKTCVRPILTYGCPVFARCEPGLLQKLQVIQNRFLRKATASPWYIRNIDLHRDFEIDSIAKHIKSIAANYFEKARNHPNPLIAQSCVYNTLRGNFKNRCRRPLHVLTDPDDPITLANPPPIGTVHNRTTHHTTHLHRLRRRRRRNRVQRLVRA</sequence>
<dbReference type="CDD" id="cd01650">
    <property type="entry name" value="RT_nLTR_like"/>
    <property type="match status" value="1"/>
</dbReference>
<dbReference type="Proteomes" id="UP001153954">
    <property type="component" value="Unassembled WGS sequence"/>
</dbReference>
<dbReference type="GO" id="GO:0071897">
    <property type="term" value="P:DNA biosynthetic process"/>
    <property type="evidence" value="ECO:0007669"/>
    <property type="project" value="UniProtKB-ARBA"/>
</dbReference>
<dbReference type="EMBL" id="CAKOGL010000022">
    <property type="protein sequence ID" value="CAH2099806.1"/>
    <property type="molecule type" value="Genomic_DNA"/>
</dbReference>
<dbReference type="Gene3D" id="3.60.10.10">
    <property type="entry name" value="Endonuclease/exonuclease/phosphatase"/>
    <property type="match status" value="1"/>
</dbReference>
<evidence type="ECO:0000256" key="1">
    <source>
        <dbReference type="SAM" id="MobiDB-lite"/>
    </source>
</evidence>
<dbReference type="SUPFAM" id="SSF56672">
    <property type="entry name" value="DNA/RNA polymerases"/>
    <property type="match status" value="1"/>
</dbReference>
<dbReference type="PROSITE" id="PS50878">
    <property type="entry name" value="RT_POL"/>
    <property type="match status" value="1"/>
</dbReference>
<evidence type="ECO:0000259" key="2">
    <source>
        <dbReference type="PROSITE" id="PS50878"/>
    </source>
</evidence>
<dbReference type="InterPro" id="IPR043502">
    <property type="entry name" value="DNA/RNA_pol_sf"/>
</dbReference>
<name>A0AAU9UL96_EUPED</name>
<dbReference type="PANTHER" id="PTHR19446">
    <property type="entry name" value="REVERSE TRANSCRIPTASES"/>
    <property type="match status" value="1"/>
</dbReference>
<dbReference type="Pfam" id="PF14529">
    <property type="entry name" value="Exo_endo_phos_2"/>
    <property type="match status" value="1"/>
</dbReference>
<dbReference type="SUPFAM" id="SSF56219">
    <property type="entry name" value="DNase I-like"/>
    <property type="match status" value="1"/>
</dbReference>
<evidence type="ECO:0000313" key="3">
    <source>
        <dbReference type="EMBL" id="CAH2099806.1"/>
    </source>
</evidence>
<gene>
    <name evidence="3" type="ORF">EEDITHA_LOCUS14736</name>
</gene>
<reference evidence="3" key="1">
    <citation type="submission" date="2022-03" db="EMBL/GenBank/DDBJ databases">
        <authorList>
            <person name="Tunstrom K."/>
        </authorList>
    </citation>
    <scope>NUCLEOTIDE SEQUENCE</scope>
</reference>
<dbReference type="InterPro" id="IPR000477">
    <property type="entry name" value="RT_dom"/>
</dbReference>
<protein>
    <recommendedName>
        <fullName evidence="2">Reverse transcriptase domain-containing protein</fullName>
    </recommendedName>
</protein>
<dbReference type="AlphaFoldDB" id="A0AAU9UL96"/>
<dbReference type="Pfam" id="PF00078">
    <property type="entry name" value="RVT_1"/>
    <property type="match status" value="1"/>
</dbReference>
<accession>A0AAU9UL96</accession>
<comment type="caution">
    <text evidence="3">The sequence shown here is derived from an EMBL/GenBank/DDBJ whole genome shotgun (WGS) entry which is preliminary data.</text>
</comment>
<feature type="region of interest" description="Disordered" evidence="1">
    <location>
        <begin position="889"/>
        <end position="924"/>
    </location>
</feature>
<proteinExistence type="predicted"/>
<feature type="domain" description="Reverse transcriptase" evidence="2">
    <location>
        <begin position="453"/>
        <end position="729"/>
    </location>
</feature>
<evidence type="ECO:0000313" key="4">
    <source>
        <dbReference type="Proteomes" id="UP001153954"/>
    </source>
</evidence>
<feature type="compositionally biased region" description="Basic residues" evidence="1">
    <location>
        <begin position="898"/>
        <end position="924"/>
    </location>
</feature>
<dbReference type="InterPro" id="IPR036691">
    <property type="entry name" value="Endo/exonu/phosph_ase_sf"/>
</dbReference>
<dbReference type="GO" id="GO:0003824">
    <property type="term" value="F:catalytic activity"/>
    <property type="evidence" value="ECO:0007669"/>
    <property type="project" value="InterPro"/>
</dbReference>
<keyword evidence="4" id="KW-1185">Reference proteome</keyword>